<dbReference type="STRING" id="1293598.IV56_GL001718"/>
<evidence type="ECO:0000259" key="1">
    <source>
        <dbReference type="Pfam" id="PF05043"/>
    </source>
</evidence>
<dbReference type="AlphaFoldDB" id="A0A0R2MX12"/>
<evidence type="ECO:0000313" key="3">
    <source>
        <dbReference type="Proteomes" id="UP000050969"/>
    </source>
</evidence>
<dbReference type="Proteomes" id="UP000050969">
    <property type="component" value="Unassembled WGS sequence"/>
</dbReference>
<name>A0A0R2MX12_9LACO</name>
<sequence>MTDINLKQIAIITHKSYSSVYNTYSSLIEELEQLTHRKGASIKRLFAVTEDDLFFYSVKKSHPYRFIMTILTKNNVSFEDFWKSENSSKATMLRHLKPLRDYAKTYDISFAYEPMRFQGDERKLRLFLSVVFWLATDGASWPFETVSEETARQTFRYSLNMLEEERPNSVTERVGMIYMAVGFLRIKSGHALTYDEQSKMMNYPIPNMFRDLELDDEALNTAIHSLDVEKQLGETANLFFLFNFAPVYILPDGQQSIDTIERFRHYNPAIYTLVTEFLEQLPYNVRGQLHMDNEEYGLLVANLLTISMSTLVLGRDFSYMVAQDLNLRLQMVPTNNVLRAQVKQTIDYIVYDRQLTALEPMVEQLSEAYYNNLYQYIYQIRPDVTVKVAPVIEQTVIGYIDLLVFLNAIPFVEIAQHDDALSDADIVISSAYLDSDDIGSEKPLILPWRLEYNNDNFGQLYSALRETWDAKVNAAREAAQQ</sequence>
<reference evidence="2 3" key="1">
    <citation type="journal article" date="2015" name="Genome Announc.">
        <title>Expanding the biotechnology potential of lactobacilli through comparative genomics of 213 strains and associated genera.</title>
        <authorList>
            <person name="Sun Z."/>
            <person name="Harris H.M."/>
            <person name="McCann A."/>
            <person name="Guo C."/>
            <person name="Argimon S."/>
            <person name="Zhang W."/>
            <person name="Yang X."/>
            <person name="Jeffery I.B."/>
            <person name="Cooney J.C."/>
            <person name="Kagawa T.F."/>
            <person name="Liu W."/>
            <person name="Song Y."/>
            <person name="Salvetti E."/>
            <person name="Wrobel A."/>
            <person name="Rasinkangas P."/>
            <person name="Parkhill J."/>
            <person name="Rea M.C."/>
            <person name="O'Sullivan O."/>
            <person name="Ritari J."/>
            <person name="Douillard F.P."/>
            <person name="Paul Ross R."/>
            <person name="Yang R."/>
            <person name="Briner A.E."/>
            <person name="Felis G.E."/>
            <person name="de Vos W.M."/>
            <person name="Barrangou R."/>
            <person name="Klaenhammer T.R."/>
            <person name="Caufield P.W."/>
            <person name="Cui Y."/>
            <person name="Zhang H."/>
            <person name="O'Toole P.W."/>
        </authorList>
    </citation>
    <scope>NUCLEOTIDE SEQUENCE [LARGE SCALE GENOMIC DNA]</scope>
    <source>
        <strain evidence="2 3">DSM 24301</strain>
    </source>
</reference>
<dbReference type="Pfam" id="PF05043">
    <property type="entry name" value="Mga"/>
    <property type="match status" value="1"/>
</dbReference>
<accession>A0A0R2MX12</accession>
<evidence type="ECO:0000313" key="2">
    <source>
        <dbReference type="EMBL" id="KRO17924.1"/>
    </source>
</evidence>
<organism evidence="2 3">
    <name type="scientific">Lacticaseibacillus saniviri JCM 17471 = DSM 24301</name>
    <dbReference type="NCBI Taxonomy" id="1293598"/>
    <lineage>
        <taxon>Bacteria</taxon>
        <taxon>Bacillati</taxon>
        <taxon>Bacillota</taxon>
        <taxon>Bacilli</taxon>
        <taxon>Lactobacillales</taxon>
        <taxon>Lactobacillaceae</taxon>
        <taxon>Lacticaseibacillus</taxon>
    </lineage>
</organism>
<proteinExistence type="predicted"/>
<dbReference type="PATRIC" id="fig|1293598.4.peg.1792"/>
<dbReference type="EMBL" id="JQCE01000006">
    <property type="protein sequence ID" value="KRO17924.1"/>
    <property type="molecule type" value="Genomic_DNA"/>
</dbReference>
<protein>
    <recommendedName>
        <fullName evidence="1">Mga helix-turn-helix domain-containing protein</fullName>
    </recommendedName>
</protein>
<dbReference type="InterPro" id="IPR007737">
    <property type="entry name" value="Mga_HTH"/>
</dbReference>
<comment type="caution">
    <text evidence="2">The sequence shown here is derived from an EMBL/GenBank/DDBJ whole genome shotgun (WGS) entry which is preliminary data.</text>
</comment>
<gene>
    <name evidence="2" type="ORF">IV56_GL001718</name>
</gene>
<feature type="domain" description="Mga helix-turn-helix" evidence="1">
    <location>
        <begin position="53"/>
        <end position="129"/>
    </location>
</feature>
<keyword evidence="3" id="KW-1185">Reference proteome</keyword>